<feature type="transmembrane region" description="Helical" evidence="3">
    <location>
        <begin position="312"/>
        <end position="331"/>
    </location>
</feature>
<protein>
    <submittedName>
        <fullName evidence="5">MFS general substrate transporter</fullName>
    </submittedName>
</protein>
<dbReference type="InterPro" id="IPR036259">
    <property type="entry name" value="MFS_trans_sf"/>
</dbReference>
<comment type="similarity">
    <text evidence="2">Belongs to the major facilitator superfamily. Monocarboxylate porter (TC 2.A.1.13) family.</text>
</comment>
<sequence>MSTAECSFMSEKKVFDPLYGDRADASSIGHDVKVNHTLTIQSAEDKERVPEPVEVRVPITTMMGSSDFPDGGLKAWLVVFGGMCCTFTTFGYVNAWGIFQAYYQETLLKDSSPSSIAWIGSIQYCLVFLPGILVGRLFDLGYFHTILISCSALLVLATFLTAECTAYWQFLLCQGLAVGLACGGIFGPTMAVIAHWFKKKRGMALGLVAIGSSIGGTVIPIMARNLIPRIGFSWAMRVIGFVLLATLCLANATLKRRLPPANVVGGLFNFRSFRSAPFSCYCVSAFFVFLGIYTMLTYIDVSAVSLGISADISFYLVAIVNCSSGVGRYIAGGLSDRFGPLNIMIPLTSFAAIFTYSWPFAPNQASLICVAILYGLSSGAYMSLLPSPLMAMGDPSDIGRRLGMCMSILSIGALIGPPISGDINSTTRGFQAVGFFAGSTILLGVILMTVTRHLLLGRLPGRA</sequence>
<gene>
    <name evidence="5" type="ORF">ARMGADRAFT_153276</name>
</gene>
<dbReference type="PANTHER" id="PTHR11360">
    <property type="entry name" value="MONOCARBOXYLATE TRANSPORTER"/>
    <property type="match status" value="1"/>
</dbReference>
<keyword evidence="3" id="KW-1133">Transmembrane helix</keyword>
<feature type="transmembrane region" description="Helical" evidence="3">
    <location>
        <begin position="432"/>
        <end position="455"/>
    </location>
</feature>
<dbReference type="Proteomes" id="UP000217790">
    <property type="component" value="Unassembled WGS sequence"/>
</dbReference>
<evidence type="ECO:0000256" key="3">
    <source>
        <dbReference type="SAM" id="Phobius"/>
    </source>
</evidence>
<dbReference type="STRING" id="47427.A0A2H3DDB5"/>
<dbReference type="OrthoDB" id="6509908at2759"/>
<evidence type="ECO:0000259" key="4">
    <source>
        <dbReference type="PROSITE" id="PS50850"/>
    </source>
</evidence>
<feature type="transmembrane region" description="Helical" evidence="3">
    <location>
        <begin position="204"/>
        <end position="222"/>
    </location>
</feature>
<accession>A0A2H3DDB5</accession>
<feature type="transmembrane region" description="Helical" evidence="3">
    <location>
        <begin position="176"/>
        <end position="197"/>
    </location>
</feature>
<dbReference type="InParanoid" id="A0A2H3DDB5"/>
<dbReference type="InterPro" id="IPR011701">
    <property type="entry name" value="MFS"/>
</dbReference>
<feature type="transmembrane region" description="Helical" evidence="3">
    <location>
        <begin position="75"/>
        <end position="95"/>
    </location>
</feature>
<dbReference type="GO" id="GO:0022857">
    <property type="term" value="F:transmembrane transporter activity"/>
    <property type="evidence" value="ECO:0007669"/>
    <property type="project" value="InterPro"/>
</dbReference>
<dbReference type="Gene3D" id="1.20.1250.20">
    <property type="entry name" value="MFS general substrate transporter like domains"/>
    <property type="match status" value="2"/>
</dbReference>
<feature type="transmembrane region" description="Helical" evidence="3">
    <location>
        <begin position="338"/>
        <end position="358"/>
    </location>
</feature>
<dbReference type="SUPFAM" id="SSF103473">
    <property type="entry name" value="MFS general substrate transporter"/>
    <property type="match status" value="1"/>
</dbReference>
<dbReference type="InterPro" id="IPR050327">
    <property type="entry name" value="Proton-linked_MCT"/>
</dbReference>
<dbReference type="CDD" id="cd17352">
    <property type="entry name" value="MFS_MCT_SLC16"/>
    <property type="match status" value="1"/>
</dbReference>
<dbReference type="PANTHER" id="PTHR11360:SF284">
    <property type="entry name" value="EG:103B4.3 PROTEIN-RELATED"/>
    <property type="match status" value="1"/>
</dbReference>
<feature type="transmembrane region" description="Helical" evidence="3">
    <location>
        <begin position="146"/>
        <end position="170"/>
    </location>
</feature>
<evidence type="ECO:0000313" key="5">
    <source>
        <dbReference type="EMBL" id="PBK93229.1"/>
    </source>
</evidence>
<keyword evidence="3" id="KW-0812">Transmembrane</keyword>
<name>A0A2H3DDB5_ARMGA</name>
<organism evidence="5 6">
    <name type="scientific">Armillaria gallica</name>
    <name type="common">Bulbous honey fungus</name>
    <name type="synonym">Armillaria bulbosa</name>
    <dbReference type="NCBI Taxonomy" id="47427"/>
    <lineage>
        <taxon>Eukaryota</taxon>
        <taxon>Fungi</taxon>
        <taxon>Dikarya</taxon>
        <taxon>Basidiomycota</taxon>
        <taxon>Agaricomycotina</taxon>
        <taxon>Agaricomycetes</taxon>
        <taxon>Agaricomycetidae</taxon>
        <taxon>Agaricales</taxon>
        <taxon>Marasmiineae</taxon>
        <taxon>Physalacriaceae</taxon>
        <taxon>Armillaria</taxon>
    </lineage>
</organism>
<feature type="transmembrane region" description="Helical" evidence="3">
    <location>
        <begin position="275"/>
        <end position="296"/>
    </location>
</feature>
<evidence type="ECO:0000256" key="2">
    <source>
        <dbReference type="ARBA" id="ARBA00006727"/>
    </source>
</evidence>
<evidence type="ECO:0000256" key="1">
    <source>
        <dbReference type="ARBA" id="ARBA00004141"/>
    </source>
</evidence>
<dbReference type="EMBL" id="KZ293657">
    <property type="protein sequence ID" value="PBK93229.1"/>
    <property type="molecule type" value="Genomic_DNA"/>
</dbReference>
<dbReference type="Pfam" id="PF07690">
    <property type="entry name" value="MFS_1"/>
    <property type="match status" value="1"/>
</dbReference>
<keyword evidence="3" id="KW-0472">Membrane</keyword>
<dbReference type="AlphaFoldDB" id="A0A2H3DDB5"/>
<comment type="subcellular location">
    <subcellularLocation>
        <location evidence="1">Membrane</location>
        <topology evidence="1">Multi-pass membrane protein</topology>
    </subcellularLocation>
</comment>
<feature type="transmembrane region" description="Helical" evidence="3">
    <location>
        <begin position="364"/>
        <end position="382"/>
    </location>
</feature>
<reference evidence="6" key="1">
    <citation type="journal article" date="2017" name="Nat. Ecol. Evol.">
        <title>Genome expansion and lineage-specific genetic innovations in the forest pathogenic fungi Armillaria.</title>
        <authorList>
            <person name="Sipos G."/>
            <person name="Prasanna A.N."/>
            <person name="Walter M.C."/>
            <person name="O'Connor E."/>
            <person name="Balint B."/>
            <person name="Krizsan K."/>
            <person name="Kiss B."/>
            <person name="Hess J."/>
            <person name="Varga T."/>
            <person name="Slot J."/>
            <person name="Riley R."/>
            <person name="Boka B."/>
            <person name="Rigling D."/>
            <person name="Barry K."/>
            <person name="Lee J."/>
            <person name="Mihaltcheva S."/>
            <person name="LaButti K."/>
            <person name="Lipzen A."/>
            <person name="Waldron R."/>
            <person name="Moloney N.M."/>
            <person name="Sperisen C."/>
            <person name="Kredics L."/>
            <person name="Vagvoelgyi C."/>
            <person name="Patrignani A."/>
            <person name="Fitzpatrick D."/>
            <person name="Nagy I."/>
            <person name="Doyle S."/>
            <person name="Anderson J.B."/>
            <person name="Grigoriev I.V."/>
            <person name="Gueldener U."/>
            <person name="Muensterkoetter M."/>
            <person name="Nagy L.G."/>
        </authorList>
    </citation>
    <scope>NUCLEOTIDE SEQUENCE [LARGE SCALE GENOMIC DNA]</scope>
    <source>
        <strain evidence="6">Ar21-2</strain>
    </source>
</reference>
<dbReference type="InterPro" id="IPR020846">
    <property type="entry name" value="MFS_dom"/>
</dbReference>
<feature type="transmembrane region" description="Helical" evidence="3">
    <location>
        <begin position="402"/>
        <end position="420"/>
    </location>
</feature>
<dbReference type="GO" id="GO:0016020">
    <property type="term" value="C:membrane"/>
    <property type="evidence" value="ECO:0007669"/>
    <property type="project" value="UniProtKB-SubCell"/>
</dbReference>
<feature type="transmembrane region" description="Helical" evidence="3">
    <location>
        <begin position="115"/>
        <end position="134"/>
    </location>
</feature>
<proteinExistence type="inferred from homology"/>
<dbReference type="OMA" id="NIMIPLT"/>
<feature type="transmembrane region" description="Helical" evidence="3">
    <location>
        <begin position="234"/>
        <end position="254"/>
    </location>
</feature>
<feature type="domain" description="Major facilitator superfamily (MFS) profile" evidence="4">
    <location>
        <begin position="277"/>
        <end position="463"/>
    </location>
</feature>
<evidence type="ECO:0000313" key="6">
    <source>
        <dbReference type="Proteomes" id="UP000217790"/>
    </source>
</evidence>
<keyword evidence="6" id="KW-1185">Reference proteome</keyword>
<dbReference type="PROSITE" id="PS50850">
    <property type="entry name" value="MFS"/>
    <property type="match status" value="1"/>
</dbReference>